<proteinExistence type="predicted"/>
<dbReference type="AlphaFoldDB" id="A0AAN8PAX7"/>
<gene>
    <name evidence="2" type="ORF">RUM43_006220</name>
</gene>
<comment type="caution">
    <text evidence="2">The sequence shown here is derived from an EMBL/GenBank/DDBJ whole genome shotgun (WGS) entry which is preliminary data.</text>
</comment>
<reference evidence="2 3" key="1">
    <citation type="submission" date="2023-10" db="EMBL/GenBank/DDBJ databases">
        <title>Genomes of two closely related lineages of the louse Polyplax serrata with different host specificities.</title>
        <authorList>
            <person name="Martinu J."/>
            <person name="Tarabai H."/>
            <person name="Stefka J."/>
            <person name="Hypsa V."/>
        </authorList>
    </citation>
    <scope>NUCLEOTIDE SEQUENCE [LARGE SCALE GENOMIC DNA]</scope>
    <source>
        <strain evidence="2">HR10_N</strain>
    </source>
</reference>
<evidence type="ECO:0000313" key="2">
    <source>
        <dbReference type="EMBL" id="KAK6625921.1"/>
    </source>
</evidence>
<organism evidence="2 3">
    <name type="scientific">Polyplax serrata</name>
    <name type="common">Common mouse louse</name>
    <dbReference type="NCBI Taxonomy" id="468196"/>
    <lineage>
        <taxon>Eukaryota</taxon>
        <taxon>Metazoa</taxon>
        <taxon>Ecdysozoa</taxon>
        <taxon>Arthropoda</taxon>
        <taxon>Hexapoda</taxon>
        <taxon>Insecta</taxon>
        <taxon>Pterygota</taxon>
        <taxon>Neoptera</taxon>
        <taxon>Paraneoptera</taxon>
        <taxon>Psocodea</taxon>
        <taxon>Troctomorpha</taxon>
        <taxon>Phthiraptera</taxon>
        <taxon>Anoplura</taxon>
        <taxon>Polyplacidae</taxon>
        <taxon>Polyplax</taxon>
    </lineage>
</organism>
<accession>A0AAN8PAX7</accession>
<dbReference type="EMBL" id="JAWJWE010000037">
    <property type="protein sequence ID" value="KAK6625921.1"/>
    <property type="molecule type" value="Genomic_DNA"/>
</dbReference>
<sequence>MSVDFPDGTEPKSASFRAKLDGFLEVTASLLSPFAVGAPGVAVQAAAAVAVAMPVPPPAGRQGGRGETALPVKKVEDPAQKSSGIT</sequence>
<name>A0AAN8PAX7_POLSC</name>
<protein>
    <submittedName>
        <fullName evidence="2">Uncharacterized protein</fullName>
    </submittedName>
</protein>
<dbReference type="Proteomes" id="UP001372834">
    <property type="component" value="Unassembled WGS sequence"/>
</dbReference>
<evidence type="ECO:0000256" key="1">
    <source>
        <dbReference type="SAM" id="MobiDB-lite"/>
    </source>
</evidence>
<evidence type="ECO:0000313" key="3">
    <source>
        <dbReference type="Proteomes" id="UP001372834"/>
    </source>
</evidence>
<feature type="region of interest" description="Disordered" evidence="1">
    <location>
        <begin position="56"/>
        <end position="86"/>
    </location>
</feature>